<evidence type="ECO:0000256" key="5">
    <source>
        <dbReference type="ARBA" id="ARBA00022525"/>
    </source>
</evidence>
<dbReference type="InterPro" id="IPR010930">
    <property type="entry name" value="Flg_bb/hook_C_dom"/>
</dbReference>
<dbReference type="Pfam" id="PF06429">
    <property type="entry name" value="Flg_bbr_C"/>
    <property type="match status" value="1"/>
</dbReference>
<dbReference type="Proteomes" id="UP001597362">
    <property type="component" value="Unassembled WGS sequence"/>
</dbReference>
<dbReference type="InterPro" id="IPR002371">
    <property type="entry name" value="FlgK"/>
</dbReference>
<dbReference type="PANTHER" id="PTHR30033:SF1">
    <property type="entry name" value="FLAGELLAR HOOK-ASSOCIATED PROTEIN 1"/>
    <property type="match status" value="1"/>
</dbReference>
<dbReference type="PANTHER" id="PTHR30033">
    <property type="entry name" value="FLAGELLAR HOOK-ASSOCIATED PROTEIN 1"/>
    <property type="match status" value="1"/>
</dbReference>
<keyword evidence="5" id="KW-0964">Secreted</keyword>
<dbReference type="NCBIfam" id="TIGR02492">
    <property type="entry name" value="flgK_ends"/>
    <property type="match status" value="1"/>
</dbReference>
<evidence type="ECO:0000256" key="2">
    <source>
        <dbReference type="ARBA" id="ARBA00004613"/>
    </source>
</evidence>
<comment type="caution">
    <text evidence="10">The sequence shown here is derived from an EMBL/GenBank/DDBJ whole genome shotgun (WGS) entry which is preliminary data.</text>
</comment>
<dbReference type="InterPro" id="IPR053927">
    <property type="entry name" value="FlgK_helical"/>
</dbReference>
<dbReference type="EMBL" id="JBHUHO010000033">
    <property type="protein sequence ID" value="MFD2116997.1"/>
    <property type="molecule type" value="Genomic_DNA"/>
</dbReference>
<organism evidence="10 11">
    <name type="scientific">Paenibacillus yanchengensis</name>
    <dbReference type="NCBI Taxonomy" id="2035833"/>
    <lineage>
        <taxon>Bacteria</taxon>
        <taxon>Bacillati</taxon>
        <taxon>Bacillota</taxon>
        <taxon>Bacilli</taxon>
        <taxon>Bacillales</taxon>
        <taxon>Paenibacillaceae</taxon>
        <taxon>Paenibacillus</taxon>
    </lineage>
</organism>
<dbReference type="SUPFAM" id="SSF64518">
    <property type="entry name" value="Phase 1 flagellin"/>
    <property type="match status" value="1"/>
</dbReference>
<comment type="subcellular location">
    <subcellularLocation>
        <location evidence="1">Bacterial flagellum</location>
    </subcellularLocation>
    <subcellularLocation>
        <location evidence="2">Secreted</location>
    </subcellularLocation>
</comment>
<keyword evidence="11" id="KW-1185">Reference proteome</keyword>
<keyword evidence="10" id="KW-0966">Cell projection</keyword>
<proteinExistence type="inferred from homology"/>
<feature type="domain" description="Flagellar basal body rod protein N-terminal" evidence="7">
    <location>
        <begin position="8"/>
        <end position="37"/>
    </location>
</feature>
<evidence type="ECO:0000313" key="11">
    <source>
        <dbReference type="Proteomes" id="UP001597362"/>
    </source>
</evidence>
<feature type="domain" description="Flagellar basal-body/hook protein C-terminal" evidence="8">
    <location>
        <begin position="485"/>
        <end position="523"/>
    </location>
</feature>
<evidence type="ECO:0000256" key="1">
    <source>
        <dbReference type="ARBA" id="ARBA00004365"/>
    </source>
</evidence>
<sequence>MRSTFHGLETSKRALFTQSTALNTMGHNIANAATEGYSRQRVNMAAGRPLAFPGLQRENTPGQLGTGVVYTSITRVRDNYLDLQFRRENQQLGMWDVHDQALKAIEKIINEPSKSGLSSVMDKFWNSLEVLNRDPQLLSARIDFIGSATNMANTLHHMDTSLDTLQADAERNIEIKLGQANSLINNIAQLNDTIRKTERMGDHANDYRDQRDLLLDQLSGIVDMQYTEDPNGMVSVYVSGNQVVNGITATPLEQGSVAAITSGEIAGYKKAIDEVNKTRNQLNGLIDTLVNGKVDITLPNGYTTNIDRVAKNDVEVEDASGNKQTITAGNTIPAGTTITSSVTFEVNGFNGVHELGYTMEKPSGTGLPFFTTTDGSGTFNISNIQVNPEIAADTNKIAASGKYELDTNGNMVTIRGNGDIAHALAGLRDKTFTYPSGQTSLSEGTTDDFFRAMVSELGTSANNATRNYTNQMNLVDGVNFRRSAVSGVDTNEEIADMIRFQHAYNAAARNMTAIDEMLDRIINQMGVVGR</sequence>
<evidence type="ECO:0000256" key="3">
    <source>
        <dbReference type="ARBA" id="ARBA00009677"/>
    </source>
</evidence>
<keyword evidence="10" id="KW-0282">Flagellum</keyword>
<dbReference type="Pfam" id="PF00460">
    <property type="entry name" value="Flg_bb_rod"/>
    <property type="match status" value="1"/>
</dbReference>
<dbReference type="RefSeq" id="WP_377773717.1">
    <property type="nucleotide sequence ID" value="NZ_JBHUHO010000033.1"/>
</dbReference>
<reference evidence="11" key="1">
    <citation type="journal article" date="2019" name="Int. J. Syst. Evol. Microbiol.">
        <title>The Global Catalogue of Microorganisms (GCM) 10K type strain sequencing project: providing services to taxonomists for standard genome sequencing and annotation.</title>
        <authorList>
            <consortium name="The Broad Institute Genomics Platform"/>
            <consortium name="The Broad Institute Genome Sequencing Center for Infectious Disease"/>
            <person name="Wu L."/>
            <person name="Ma J."/>
        </authorList>
    </citation>
    <scope>NUCLEOTIDE SEQUENCE [LARGE SCALE GENOMIC DNA]</scope>
    <source>
        <strain evidence="11">GH52</strain>
    </source>
</reference>
<dbReference type="InterPro" id="IPR001444">
    <property type="entry name" value="Flag_bb_rod_N"/>
</dbReference>
<accession>A0ABW4YN31</accession>
<evidence type="ECO:0000259" key="8">
    <source>
        <dbReference type="Pfam" id="PF06429"/>
    </source>
</evidence>
<feature type="domain" description="Flagellar hook-associated protein FlgK helical" evidence="9">
    <location>
        <begin position="102"/>
        <end position="289"/>
    </location>
</feature>
<protein>
    <recommendedName>
        <fullName evidence="4">Flagellar hook-associated protein 1</fullName>
    </recommendedName>
</protein>
<keyword evidence="10" id="KW-0969">Cilium</keyword>
<dbReference type="Pfam" id="PF22638">
    <property type="entry name" value="FlgK_D1"/>
    <property type="match status" value="1"/>
</dbReference>
<evidence type="ECO:0000256" key="6">
    <source>
        <dbReference type="ARBA" id="ARBA00023143"/>
    </source>
</evidence>
<keyword evidence="6" id="KW-0975">Bacterial flagellum</keyword>
<gene>
    <name evidence="10" type="primary">flgK</name>
    <name evidence="10" type="ORF">ACFSJH_14805</name>
</gene>
<name>A0ABW4YN31_9BACL</name>
<evidence type="ECO:0000259" key="7">
    <source>
        <dbReference type="Pfam" id="PF00460"/>
    </source>
</evidence>
<evidence type="ECO:0000313" key="10">
    <source>
        <dbReference type="EMBL" id="MFD2116997.1"/>
    </source>
</evidence>
<evidence type="ECO:0000256" key="4">
    <source>
        <dbReference type="ARBA" id="ARBA00016244"/>
    </source>
</evidence>
<comment type="similarity">
    <text evidence="3">Belongs to the flagella basal body rod proteins family.</text>
</comment>
<evidence type="ECO:0000259" key="9">
    <source>
        <dbReference type="Pfam" id="PF22638"/>
    </source>
</evidence>